<evidence type="ECO:0008006" key="3">
    <source>
        <dbReference type="Google" id="ProtNLM"/>
    </source>
</evidence>
<sequence>MKNWEIEEIKRLEKERDRNLAIHCNYVAAKHQRLIDRLEKEINQNTKH</sequence>
<reference evidence="1" key="1">
    <citation type="submission" date="2023-01" db="EMBL/GenBank/DDBJ databases">
        <title>Exploring GABA producing Bacteroides strains toward improving mental health.</title>
        <authorList>
            <person name="Yousuf B."/>
            <person name="Bouhlel N.E."/>
            <person name="Mottawea W."/>
            <person name="Hammami R."/>
        </authorList>
    </citation>
    <scope>NUCLEOTIDE SEQUENCE</scope>
    <source>
        <strain evidence="1">UO.H1047</strain>
    </source>
</reference>
<dbReference type="AlphaFoldDB" id="A0AAW6HYD0"/>
<dbReference type="RefSeq" id="WP_195485142.1">
    <property type="nucleotide sequence ID" value="NZ_CAOJXY010000004.1"/>
</dbReference>
<proteinExistence type="predicted"/>
<dbReference type="EMBL" id="JAQPYX010000007">
    <property type="protein sequence ID" value="MDC7147979.1"/>
    <property type="molecule type" value="Genomic_DNA"/>
</dbReference>
<gene>
    <name evidence="1" type="ORF">PQG89_00840</name>
</gene>
<organism evidence="1 2">
    <name type="scientific">Parabacteroides johnsonii</name>
    <dbReference type="NCBI Taxonomy" id="387661"/>
    <lineage>
        <taxon>Bacteria</taxon>
        <taxon>Pseudomonadati</taxon>
        <taxon>Bacteroidota</taxon>
        <taxon>Bacteroidia</taxon>
        <taxon>Bacteroidales</taxon>
        <taxon>Tannerellaceae</taxon>
        <taxon>Parabacteroides</taxon>
    </lineage>
</organism>
<accession>A0AAW6HYD0</accession>
<name>A0AAW6HYD0_9BACT</name>
<comment type="caution">
    <text evidence="1">The sequence shown here is derived from an EMBL/GenBank/DDBJ whole genome shotgun (WGS) entry which is preliminary data.</text>
</comment>
<evidence type="ECO:0000313" key="1">
    <source>
        <dbReference type="EMBL" id="MDC7147979.1"/>
    </source>
</evidence>
<dbReference type="Proteomes" id="UP001213646">
    <property type="component" value="Unassembled WGS sequence"/>
</dbReference>
<evidence type="ECO:0000313" key="2">
    <source>
        <dbReference type="Proteomes" id="UP001213646"/>
    </source>
</evidence>
<protein>
    <recommendedName>
        <fullName evidence="3">Transcriptional regulator</fullName>
    </recommendedName>
</protein>